<evidence type="ECO:0000313" key="7">
    <source>
        <dbReference type="Proteomes" id="UP000292702"/>
    </source>
</evidence>
<dbReference type="InterPro" id="IPR006603">
    <property type="entry name" value="PQ-loop_rpt"/>
</dbReference>
<protein>
    <submittedName>
        <fullName evidence="6">Uncharacterized protein</fullName>
    </submittedName>
</protein>
<organism evidence="6 7">
    <name type="scientific">Steccherinum ochraceum</name>
    <dbReference type="NCBI Taxonomy" id="92696"/>
    <lineage>
        <taxon>Eukaryota</taxon>
        <taxon>Fungi</taxon>
        <taxon>Dikarya</taxon>
        <taxon>Basidiomycota</taxon>
        <taxon>Agaricomycotina</taxon>
        <taxon>Agaricomycetes</taxon>
        <taxon>Polyporales</taxon>
        <taxon>Steccherinaceae</taxon>
        <taxon>Steccherinum</taxon>
    </lineage>
</organism>
<dbReference type="Proteomes" id="UP000292702">
    <property type="component" value="Unassembled WGS sequence"/>
</dbReference>
<evidence type="ECO:0000256" key="1">
    <source>
        <dbReference type="ARBA" id="ARBA00004141"/>
    </source>
</evidence>
<dbReference type="SMART" id="SM00679">
    <property type="entry name" value="CTNS"/>
    <property type="match status" value="1"/>
</dbReference>
<dbReference type="GO" id="GO:0000329">
    <property type="term" value="C:fungal-type vacuole membrane"/>
    <property type="evidence" value="ECO:0007669"/>
    <property type="project" value="TreeGrafter"/>
</dbReference>
<keyword evidence="7" id="KW-1185">Reference proteome</keyword>
<dbReference type="PANTHER" id="PTHR16201">
    <property type="entry name" value="SEVEN TRANSMEMBRANE PROTEIN 1-RELATED"/>
    <property type="match status" value="1"/>
</dbReference>
<comment type="caution">
    <text evidence="6">The sequence shown here is derived from an EMBL/GenBank/DDBJ whole genome shotgun (WGS) entry which is preliminary data.</text>
</comment>
<dbReference type="STRING" id="92696.A0A4R0RMR7"/>
<dbReference type="GO" id="GO:0034488">
    <property type="term" value="P:basic amino acid transmembrane export from vacuole"/>
    <property type="evidence" value="ECO:0007669"/>
    <property type="project" value="TreeGrafter"/>
</dbReference>
<feature type="transmembrane region" description="Helical" evidence="5">
    <location>
        <begin position="133"/>
        <end position="156"/>
    </location>
</feature>
<dbReference type="FunFam" id="1.20.1280.290:FF:000028">
    <property type="entry name" value="Vacuolar membrane protein, putative"/>
    <property type="match status" value="1"/>
</dbReference>
<dbReference type="AlphaFoldDB" id="A0A4R0RMR7"/>
<dbReference type="InterPro" id="IPR051415">
    <property type="entry name" value="LAAT-1"/>
</dbReference>
<dbReference type="PANTHER" id="PTHR16201:SF34">
    <property type="entry name" value="LYSOSOMAL AMINO ACID TRANSPORTER 1"/>
    <property type="match status" value="1"/>
</dbReference>
<evidence type="ECO:0000256" key="2">
    <source>
        <dbReference type="ARBA" id="ARBA00022692"/>
    </source>
</evidence>
<keyword evidence="3 5" id="KW-1133">Transmembrane helix</keyword>
<keyword evidence="4 5" id="KW-0472">Membrane</keyword>
<name>A0A4R0RMR7_9APHY</name>
<comment type="subcellular location">
    <subcellularLocation>
        <location evidence="1">Membrane</location>
        <topology evidence="1">Multi-pass membrane protein</topology>
    </subcellularLocation>
</comment>
<evidence type="ECO:0000256" key="5">
    <source>
        <dbReference type="SAM" id="Phobius"/>
    </source>
</evidence>
<evidence type="ECO:0000313" key="6">
    <source>
        <dbReference type="EMBL" id="TCD63614.1"/>
    </source>
</evidence>
<evidence type="ECO:0000256" key="4">
    <source>
        <dbReference type="ARBA" id="ARBA00023136"/>
    </source>
</evidence>
<reference evidence="6 7" key="1">
    <citation type="submission" date="2018-11" db="EMBL/GenBank/DDBJ databases">
        <title>Genome assembly of Steccherinum ochraceum LE-BIN_3174, the white-rot fungus of the Steccherinaceae family (The Residual Polyporoid clade, Polyporales, Basidiomycota).</title>
        <authorList>
            <person name="Fedorova T.V."/>
            <person name="Glazunova O.A."/>
            <person name="Landesman E.O."/>
            <person name="Moiseenko K.V."/>
            <person name="Psurtseva N.V."/>
            <person name="Savinova O.S."/>
            <person name="Shakhova N.V."/>
            <person name="Tyazhelova T.V."/>
            <person name="Vasina D.V."/>
        </authorList>
    </citation>
    <scope>NUCLEOTIDE SEQUENCE [LARGE SCALE GENOMIC DNA]</scope>
    <source>
        <strain evidence="6 7">LE-BIN_3174</strain>
    </source>
</reference>
<accession>A0A4R0RMR7</accession>
<dbReference type="OrthoDB" id="8048523at2759"/>
<sequence length="186" mass="20597">MIPPAANPIPVAFANVPVVAGRSVGESLFSWVVARAEPTEPQDQDHPHEPEDRNEETEYLIGRISAWVCTTLYLTSRLPQIWKNFVRKSVEGLSMSMFIFAFLGNFFYVASILTSPKLSLPPYEASAFLRESIPYLLGSGGTLMFDVTIVTQSFIYRPKAHLRGRLSSRNEEEAGLLSADATGAED</sequence>
<evidence type="ECO:0000256" key="3">
    <source>
        <dbReference type="ARBA" id="ARBA00022989"/>
    </source>
</evidence>
<dbReference type="EMBL" id="RWJN01000285">
    <property type="protein sequence ID" value="TCD63614.1"/>
    <property type="molecule type" value="Genomic_DNA"/>
</dbReference>
<proteinExistence type="predicted"/>
<dbReference type="Gene3D" id="1.20.1280.290">
    <property type="match status" value="1"/>
</dbReference>
<dbReference type="Pfam" id="PF04193">
    <property type="entry name" value="PQ-loop"/>
    <property type="match status" value="1"/>
</dbReference>
<keyword evidence="2 5" id="KW-0812">Transmembrane</keyword>
<feature type="transmembrane region" description="Helical" evidence="5">
    <location>
        <begin position="93"/>
        <end position="113"/>
    </location>
</feature>
<dbReference type="GO" id="GO:0015174">
    <property type="term" value="F:basic amino acid transmembrane transporter activity"/>
    <property type="evidence" value="ECO:0007669"/>
    <property type="project" value="TreeGrafter"/>
</dbReference>
<gene>
    <name evidence="6" type="ORF">EIP91_005165</name>
</gene>